<dbReference type="InterPro" id="IPR043129">
    <property type="entry name" value="ATPase_NBD"/>
</dbReference>
<evidence type="ECO:0000313" key="2">
    <source>
        <dbReference type="Proteomes" id="UP001642484"/>
    </source>
</evidence>
<accession>A0ABP0KK07</accession>
<protein>
    <recommendedName>
        <fullName evidence="3">ROK family protein</fullName>
    </recommendedName>
</protein>
<name>A0ABP0KK07_9DINO</name>
<comment type="caution">
    <text evidence="1">The sequence shown here is derived from an EMBL/GenBank/DDBJ whole genome shotgun (WGS) entry which is preliminary data.</text>
</comment>
<keyword evidence="2" id="KW-1185">Reference proteome</keyword>
<evidence type="ECO:0008006" key="3">
    <source>
        <dbReference type="Google" id="ProtNLM"/>
    </source>
</evidence>
<dbReference type="Gene3D" id="3.30.420.40">
    <property type="match status" value="2"/>
</dbReference>
<proteinExistence type="predicted"/>
<dbReference type="SUPFAM" id="SSF53067">
    <property type="entry name" value="Actin-like ATPase domain"/>
    <property type="match status" value="1"/>
</dbReference>
<dbReference type="EMBL" id="CAXAMN010008914">
    <property type="protein sequence ID" value="CAK9027179.1"/>
    <property type="molecule type" value="Genomic_DNA"/>
</dbReference>
<reference evidence="1 2" key="1">
    <citation type="submission" date="2024-02" db="EMBL/GenBank/DDBJ databases">
        <authorList>
            <person name="Chen Y."/>
            <person name="Shah S."/>
            <person name="Dougan E. K."/>
            <person name="Thang M."/>
            <person name="Chan C."/>
        </authorList>
    </citation>
    <scope>NUCLEOTIDE SEQUENCE [LARGE SCALE GENOMIC DNA]</scope>
</reference>
<evidence type="ECO:0000313" key="1">
    <source>
        <dbReference type="EMBL" id="CAK9027179.1"/>
    </source>
</evidence>
<sequence length="484" mass="51669">MSRADFNVRTLQHIAGTFAGIDALERVVIVAPRADFDRPYAFRCEVPAAGHPLRAEGLELLFARAATIAVAIVGTSKLRIHCEDDSTLVFLQRKLSENSALISNMQQFGPVLIDRGGPEDVDIDLCHLPFRSRSSASQEPHSEPLEEQLFVGIDYGRSDIKTVVVDASDRLLAKYVTRWWRIDDSGVLEYVDPQVLTSHKCHVQCLAEAAIAALQQVKDFSKKTVCGVGISAAGCVKYGKLCGIPPAMGGVEDTDATRQDLENLEGCVLEEMRKILDVKARCTSVLVNDGDASALYGASGMPAGKAGLFLSCGTGLAGGVVWKGDSCDGILELGKLVVGLPDTGTGGVVPVHDGLNLPAAAQGMCGTQRAFFNLLAARGGDFITGKAEQRAALVAMQKKELDADSRGLFESLGQWLACFVMELNEYLPVKVNYVEAGGKVTDGPTGEAMLEACRQALPEMEVRKALDSEFGQAVAVASLVRPQG</sequence>
<organism evidence="1 2">
    <name type="scientific">Durusdinium trenchii</name>
    <dbReference type="NCBI Taxonomy" id="1381693"/>
    <lineage>
        <taxon>Eukaryota</taxon>
        <taxon>Sar</taxon>
        <taxon>Alveolata</taxon>
        <taxon>Dinophyceae</taxon>
        <taxon>Suessiales</taxon>
        <taxon>Symbiodiniaceae</taxon>
        <taxon>Durusdinium</taxon>
    </lineage>
</organism>
<dbReference type="Proteomes" id="UP001642484">
    <property type="component" value="Unassembled WGS sequence"/>
</dbReference>
<gene>
    <name evidence="1" type="ORF">CCMP2556_LOCUS16665</name>
</gene>